<evidence type="ECO:0000313" key="1">
    <source>
        <dbReference type="EMBL" id="KAJ7557664.1"/>
    </source>
</evidence>
<dbReference type="Proteomes" id="UP001162992">
    <property type="component" value="Chromosome 4"/>
</dbReference>
<accession>A0ACC2DTW7</accession>
<keyword evidence="2" id="KW-1185">Reference proteome</keyword>
<comment type="caution">
    <text evidence="1">The sequence shown here is derived from an EMBL/GenBank/DDBJ whole genome shotgun (WGS) entry which is preliminary data.</text>
</comment>
<evidence type="ECO:0000313" key="2">
    <source>
        <dbReference type="Proteomes" id="UP001162992"/>
    </source>
</evidence>
<dbReference type="EMBL" id="CM055095">
    <property type="protein sequence ID" value="KAJ7557664.1"/>
    <property type="molecule type" value="Genomic_DNA"/>
</dbReference>
<proteinExistence type="predicted"/>
<gene>
    <name evidence="1" type="ORF">O6H91_04G004800</name>
</gene>
<sequence length="403" mass="45482">MERPSVRFQSNCEAAGKISSGEGSASDDEGGQKGVGSKSQRLWRRMKEQYQLVEFHALPEYLRDNEFILRHYRADWPLKHTLLSVFAIHNETLNIWTHLVGFLLFLCLTVYTAQKVPNVTEIPASWSNVSNLPEINSLQSGLRSSLSSLRSIASLRHHFHVPEQLSLCMSGQESAKNNTQQCLLKSVKQDMANMITPFFEKPVSRWPFYVFMGGAMACLLASSSCHLLSCHSARLSYFMWRVDYAGIAAMIATSFYPPVYYIFQCDPVWKNLYLTGITLLGFSTVSVSLVPSFQRPKYRKLRALLFVGMGGSGVIPAVHALISNWHEPICFTLLAYEIGMALFYISGVLIYVTRIPERWRPGLFDIAGHSHQIFHLLVIAGAYTHYQAGLMVLEWRDAKGCPP</sequence>
<name>A0ACC2DTW7_DIPCM</name>
<organism evidence="1 2">
    <name type="scientific">Diphasiastrum complanatum</name>
    <name type="common">Issler's clubmoss</name>
    <name type="synonym">Lycopodium complanatum</name>
    <dbReference type="NCBI Taxonomy" id="34168"/>
    <lineage>
        <taxon>Eukaryota</taxon>
        <taxon>Viridiplantae</taxon>
        <taxon>Streptophyta</taxon>
        <taxon>Embryophyta</taxon>
        <taxon>Tracheophyta</taxon>
        <taxon>Lycopodiopsida</taxon>
        <taxon>Lycopodiales</taxon>
        <taxon>Lycopodiaceae</taxon>
        <taxon>Lycopodioideae</taxon>
        <taxon>Diphasiastrum</taxon>
    </lineage>
</organism>
<protein>
    <submittedName>
        <fullName evidence="1">Uncharacterized protein</fullName>
    </submittedName>
</protein>
<reference evidence="2" key="1">
    <citation type="journal article" date="2024" name="Proc. Natl. Acad. Sci. U.S.A.">
        <title>Extraordinary preservation of gene collinearity over three hundred million years revealed in homosporous lycophytes.</title>
        <authorList>
            <person name="Li C."/>
            <person name="Wickell D."/>
            <person name="Kuo L.Y."/>
            <person name="Chen X."/>
            <person name="Nie B."/>
            <person name="Liao X."/>
            <person name="Peng D."/>
            <person name="Ji J."/>
            <person name="Jenkins J."/>
            <person name="Williams M."/>
            <person name="Shu S."/>
            <person name="Plott C."/>
            <person name="Barry K."/>
            <person name="Rajasekar S."/>
            <person name="Grimwood J."/>
            <person name="Han X."/>
            <person name="Sun S."/>
            <person name="Hou Z."/>
            <person name="He W."/>
            <person name="Dai G."/>
            <person name="Sun C."/>
            <person name="Schmutz J."/>
            <person name="Leebens-Mack J.H."/>
            <person name="Li F.W."/>
            <person name="Wang L."/>
        </authorList>
    </citation>
    <scope>NUCLEOTIDE SEQUENCE [LARGE SCALE GENOMIC DNA]</scope>
    <source>
        <strain evidence="2">cv. PW_Plant_1</strain>
    </source>
</reference>